<dbReference type="InterPro" id="IPR044861">
    <property type="entry name" value="IPNS-like_FE2OG_OXY"/>
</dbReference>
<dbReference type="SUPFAM" id="SSF51197">
    <property type="entry name" value="Clavaminate synthase-like"/>
    <property type="match status" value="1"/>
</dbReference>
<evidence type="ECO:0000313" key="6">
    <source>
        <dbReference type="EMBL" id="SVB56496.1"/>
    </source>
</evidence>
<dbReference type="Pfam" id="PF03171">
    <property type="entry name" value="2OG-FeII_Oxy"/>
    <property type="match status" value="1"/>
</dbReference>
<keyword evidence="3" id="KW-0560">Oxidoreductase</keyword>
<dbReference type="Gene3D" id="2.60.120.330">
    <property type="entry name" value="B-lactam Antibiotic, Isopenicillin N Synthase, Chain"/>
    <property type="match status" value="1"/>
</dbReference>
<reference evidence="6" key="1">
    <citation type="submission" date="2018-05" db="EMBL/GenBank/DDBJ databases">
        <authorList>
            <person name="Lanie J.A."/>
            <person name="Ng W.-L."/>
            <person name="Kazmierczak K.M."/>
            <person name="Andrzejewski T.M."/>
            <person name="Davidsen T.M."/>
            <person name="Wayne K.J."/>
            <person name="Tettelin H."/>
            <person name="Glass J.I."/>
            <person name="Rusch D."/>
            <person name="Podicherti R."/>
            <person name="Tsui H.-C.T."/>
            <person name="Winkler M.E."/>
        </authorList>
    </citation>
    <scope>NUCLEOTIDE SEQUENCE</scope>
</reference>
<name>A0A382F0G4_9ZZZZ</name>
<dbReference type="InterPro" id="IPR026992">
    <property type="entry name" value="DIOX_N"/>
</dbReference>
<dbReference type="GO" id="GO:0046872">
    <property type="term" value="F:metal ion binding"/>
    <property type="evidence" value="ECO:0007669"/>
    <property type="project" value="UniProtKB-KW"/>
</dbReference>
<dbReference type="InterPro" id="IPR005123">
    <property type="entry name" value="Oxoglu/Fe-dep_dioxygenase_dom"/>
</dbReference>
<dbReference type="Pfam" id="PF14226">
    <property type="entry name" value="DIOX_N"/>
    <property type="match status" value="1"/>
</dbReference>
<organism evidence="6">
    <name type="scientific">marine metagenome</name>
    <dbReference type="NCBI Taxonomy" id="408172"/>
    <lineage>
        <taxon>unclassified sequences</taxon>
        <taxon>metagenomes</taxon>
        <taxon>ecological metagenomes</taxon>
    </lineage>
</organism>
<dbReference type="PROSITE" id="PS51471">
    <property type="entry name" value="FE2OG_OXY"/>
    <property type="match status" value="1"/>
</dbReference>
<dbReference type="EMBL" id="UINC01047340">
    <property type="protein sequence ID" value="SVB56496.1"/>
    <property type="molecule type" value="Genomic_DNA"/>
</dbReference>
<keyword evidence="2" id="KW-0479">Metal-binding</keyword>
<comment type="similarity">
    <text evidence="1">Belongs to the iron/ascorbate-dependent oxidoreductase family.</text>
</comment>
<gene>
    <name evidence="6" type="ORF">METZ01_LOCUS209350</name>
</gene>
<evidence type="ECO:0000256" key="4">
    <source>
        <dbReference type="ARBA" id="ARBA00023004"/>
    </source>
</evidence>
<protein>
    <recommendedName>
        <fullName evidence="5">Fe2OG dioxygenase domain-containing protein</fullName>
    </recommendedName>
</protein>
<accession>A0A382F0G4</accession>
<dbReference type="PANTHER" id="PTHR10209">
    <property type="entry name" value="OXIDOREDUCTASE, 2OG-FE II OXYGENASE FAMILY PROTEIN"/>
    <property type="match status" value="1"/>
</dbReference>
<dbReference type="AlphaFoldDB" id="A0A382F0G4"/>
<dbReference type="PANTHER" id="PTHR10209:SF885">
    <property type="entry name" value="2OG-FE(II) OXYGENASE FAMILY, PUTATIVE (AFU_ORTHOLOGUE AFUA_2G00750)-RELATED"/>
    <property type="match status" value="1"/>
</dbReference>
<evidence type="ECO:0000259" key="5">
    <source>
        <dbReference type="PROSITE" id="PS51471"/>
    </source>
</evidence>
<dbReference type="InterPro" id="IPR027443">
    <property type="entry name" value="IPNS-like_sf"/>
</dbReference>
<evidence type="ECO:0000256" key="3">
    <source>
        <dbReference type="ARBA" id="ARBA00023002"/>
    </source>
</evidence>
<evidence type="ECO:0000256" key="1">
    <source>
        <dbReference type="ARBA" id="ARBA00008056"/>
    </source>
</evidence>
<sequence>MTEHVRPTSILDASAVESREMDFSEIPLIDLAPLYGDDTQAKQQMAAKLREACIDVGFFYIKNHRIPEAHLQGVRAQTEQFFALPEHVKTRYDIGQIKRHRGFVPVGALTAGPEEDPDQQEGYEIALELPDDDPDYLAGSKLFGPNVWPQELPEFQSLVYTYFESVFQLGCRLFGAFALALDLPEDYFSSMLRKPIAQLRLLYYPPVEKKRPEPQMGIGAHTDYECFTILWQTEPGLQVQNRNKEWIDALPVEGTFLVNIGDMMMRWTNDLFRSTPHRVVTRTRKKRYSFPFFFAADYNTVVRCLENCISEDNPPGYPPTKFGYWVENMHAYSYVYRHDERGTLPAPELER</sequence>
<dbReference type="PRINTS" id="PR00682">
    <property type="entry name" value="IPNSYNTHASE"/>
</dbReference>
<evidence type="ECO:0000256" key="2">
    <source>
        <dbReference type="ARBA" id="ARBA00022723"/>
    </source>
</evidence>
<proteinExistence type="inferred from homology"/>
<dbReference type="GO" id="GO:0016491">
    <property type="term" value="F:oxidoreductase activity"/>
    <property type="evidence" value="ECO:0007669"/>
    <property type="project" value="UniProtKB-KW"/>
</dbReference>
<keyword evidence="4" id="KW-0408">Iron</keyword>
<feature type="domain" description="Fe2OG dioxygenase" evidence="5">
    <location>
        <begin position="195"/>
        <end position="296"/>
    </location>
</feature>